<dbReference type="PIRSF" id="PIRSF011386">
    <property type="entry name" value="FixH"/>
    <property type="match status" value="1"/>
</dbReference>
<dbReference type="RefSeq" id="WP_188850210.1">
    <property type="nucleotide sequence ID" value="NZ_BMJJ01000003.1"/>
</dbReference>
<name>A0A916XVQ9_9HYPH</name>
<evidence type="ECO:0000313" key="2">
    <source>
        <dbReference type="EMBL" id="GGD15384.1"/>
    </source>
</evidence>
<dbReference type="InterPro" id="IPR008620">
    <property type="entry name" value="FixH"/>
</dbReference>
<dbReference type="EMBL" id="BMJJ01000003">
    <property type="protein sequence ID" value="GGD15384.1"/>
    <property type="molecule type" value="Genomic_DNA"/>
</dbReference>
<evidence type="ECO:0000256" key="1">
    <source>
        <dbReference type="SAM" id="Phobius"/>
    </source>
</evidence>
<dbReference type="Pfam" id="PF05751">
    <property type="entry name" value="FixH"/>
    <property type="match status" value="1"/>
</dbReference>
<protein>
    <submittedName>
        <fullName evidence="2">Cytochrome oxidase</fullName>
    </submittedName>
</protein>
<proteinExistence type="predicted"/>
<comment type="caution">
    <text evidence="2">The sequence shown here is derived from an EMBL/GenBank/DDBJ whole genome shotgun (WGS) entry which is preliminary data.</text>
</comment>
<reference evidence="2" key="1">
    <citation type="journal article" date="2014" name="Int. J. Syst. Evol. Microbiol.">
        <title>Complete genome sequence of Corynebacterium casei LMG S-19264T (=DSM 44701T), isolated from a smear-ripened cheese.</title>
        <authorList>
            <consortium name="US DOE Joint Genome Institute (JGI-PGF)"/>
            <person name="Walter F."/>
            <person name="Albersmeier A."/>
            <person name="Kalinowski J."/>
            <person name="Ruckert C."/>
        </authorList>
    </citation>
    <scope>NUCLEOTIDE SEQUENCE</scope>
    <source>
        <strain evidence="2">CGMCC 1.15493</strain>
    </source>
</reference>
<sequence length="163" mass="17789">MFKLPWREFTGGHMLMAMLLFFATIIGVNLIMAYSAVSSFAGLVVDNSYVASQHFNEKLASMRQQQALGWTVDLEVLADAVTVDVRDAQGARVATQVDVEMTRPTTNRDDHFLHADQSLGPVHLPTTLKPGAWDATVSLSTADGETFLTTRRVVIGAPAEVPQ</sequence>
<gene>
    <name evidence="2" type="ORF">GCM10011335_17740</name>
</gene>
<dbReference type="AlphaFoldDB" id="A0A916XVQ9"/>
<keyword evidence="1" id="KW-0812">Transmembrane</keyword>
<keyword evidence="1" id="KW-1133">Transmembrane helix</keyword>
<dbReference type="Proteomes" id="UP000613160">
    <property type="component" value="Unassembled WGS sequence"/>
</dbReference>
<accession>A0A916XVQ9</accession>
<reference evidence="2" key="2">
    <citation type="submission" date="2020-09" db="EMBL/GenBank/DDBJ databases">
        <authorList>
            <person name="Sun Q."/>
            <person name="Zhou Y."/>
        </authorList>
    </citation>
    <scope>NUCLEOTIDE SEQUENCE</scope>
    <source>
        <strain evidence="2">CGMCC 1.15493</strain>
    </source>
</reference>
<feature type="transmembrane region" description="Helical" evidence="1">
    <location>
        <begin position="12"/>
        <end position="34"/>
    </location>
</feature>
<keyword evidence="3" id="KW-1185">Reference proteome</keyword>
<evidence type="ECO:0000313" key="3">
    <source>
        <dbReference type="Proteomes" id="UP000613160"/>
    </source>
</evidence>
<dbReference type="InterPro" id="IPR018037">
    <property type="entry name" value="FixH_proteobacterial"/>
</dbReference>
<organism evidence="2 3">
    <name type="scientific">Aureimonas glaciei</name>
    <dbReference type="NCBI Taxonomy" id="1776957"/>
    <lineage>
        <taxon>Bacteria</taxon>
        <taxon>Pseudomonadati</taxon>
        <taxon>Pseudomonadota</taxon>
        <taxon>Alphaproteobacteria</taxon>
        <taxon>Hyphomicrobiales</taxon>
        <taxon>Aurantimonadaceae</taxon>
        <taxon>Aureimonas</taxon>
    </lineage>
</organism>
<keyword evidence="1" id="KW-0472">Membrane</keyword>